<feature type="transmembrane region" description="Helical" evidence="15">
    <location>
        <begin position="182"/>
        <end position="205"/>
    </location>
</feature>
<keyword evidence="9" id="KW-0406">Ion transport</keyword>
<feature type="transmembrane region" description="Helical" evidence="15">
    <location>
        <begin position="63"/>
        <end position="82"/>
    </location>
</feature>
<dbReference type="PANTHER" id="PTHR11662">
    <property type="entry name" value="SOLUTE CARRIER FAMILY 17"/>
    <property type="match status" value="1"/>
</dbReference>
<evidence type="ECO:0000256" key="2">
    <source>
        <dbReference type="ARBA" id="ARBA00008586"/>
    </source>
</evidence>
<evidence type="ECO:0000259" key="16">
    <source>
        <dbReference type="PROSITE" id="PS50850"/>
    </source>
</evidence>
<evidence type="ECO:0000256" key="12">
    <source>
        <dbReference type="ARBA" id="ARBA00023201"/>
    </source>
</evidence>
<feature type="transmembrane region" description="Helical" evidence="15">
    <location>
        <begin position="289"/>
        <end position="310"/>
    </location>
</feature>
<feature type="transmembrane region" description="Helical" evidence="15">
    <location>
        <begin position="246"/>
        <end position="269"/>
    </location>
</feature>
<evidence type="ECO:0000256" key="1">
    <source>
        <dbReference type="ARBA" id="ARBA00004424"/>
    </source>
</evidence>
<feature type="transmembrane region" description="Helical" evidence="15">
    <location>
        <begin position="350"/>
        <end position="369"/>
    </location>
</feature>
<evidence type="ECO:0000256" key="8">
    <source>
        <dbReference type="ARBA" id="ARBA00023053"/>
    </source>
</evidence>
<evidence type="ECO:0000256" key="7">
    <source>
        <dbReference type="ARBA" id="ARBA00022989"/>
    </source>
</evidence>
<evidence type="ECO:0000256" key="15">
    <source>
        <dbReference type="SAM" id="Phobius"/>
    </source>
</evidence>
<dbReference type="GeneTree" id="ENSGT00940000162346"/>
<keyword evidence="5 15" id="KW-0812">Transmembrane</keyword>
<dbReference type="InterPro" id="IPR050382">
    <property type="entry name" value="MFS_Na/Anion_cotransporter"/>
</dbReference>
<dbReference type="InterPro" id="IPR020846">
    <property type="entry name" value="MFS_dom"/>
</dbReference>
<feature type="transmembrane region" description="Helical" evidence="15">
    <location>
        <begin position="154"/>
        <end position="176"/>
    </location>
</feature>
<gene>
    <name evidence="17" type="primary">SLC17A1</name>
</gene>
<evidence type="ECO:0000256" key="5">
    <source>
        <dbReference type="ARBA" id="ARBA00022692"/>
    </source>
</evidence>
<dbReference type="PANTHER" id="PTHR11662:SF26">
    <property type="entry name" value="SODIUM-DEPENDENT PHOSPHATE TRANSPORT PROTEIN 1"/>
    <property type="match status" value="1"/>
</dbReference>
<dbReference type="SUPFAM" id="SSF103473">
    <property type="entry name" value="MFS general substrate transporter"/>
    <property type="match status" value="1"/>
</dbReference>
<keyword evidence="12" id="KW-0739">Sodium transport</keyword>
<dbReference type="FunFam" id="1.20.1250.20:FF:000003">
    <property type="entry name" value="Solute carrier family 17 member 3"/>
    <property type="match status" value="1"/>
</dbReference>
<evidence type="ECO:0000256" key="14">
    <source>
        <dbReference type="SAM" id="MobiDB-lite"/>
    </source>
</evidence>
<evidence type="ECO:0000256" key="9">
    <source>
        <dbReference type="ARBA" id="ARBA00023065"/>
    </source>
</evidence>
<dbReference type="GO" id="GO:0015747">
    <property type="term" value="P:urate transport"/>
    <property type="evidence" value="ECO:0007669"/>
    <property type="project" value="Ensembl"/>
</dbReference>
<keyword evidence="11" id="KW-0325">Glycoprotein</keyword>
<comment type="subcellular location">
    <subcellularLocation>
        <location evidence="1">Apical cell membrane</location>
        <topology evidence="1">Multi-pass membrane protein</topology>
    </subcellularLocation>
</comment>
<evidence type="ECO:0000256" key="4">
    <source>
        <dbReference type="ARBA" id="ARBA00022475"/>
    </source>
</evidence>
<dbReference type="FunFam" id="1.20.1250.20:FF:000060">
    <property type="entry name" value="Solute carrier family 17 member 3"/>
    <property type="match status" value="1"/>
</dbReference>
<feature type="compositionally biased region" description="Basic residues" evidence="14">
    <location>
        <begin position="393"/>
        <end position="412"/>
    </location>
</feature>
<comment type="catalytic activity">
    <reaction evidence="13">
        <text>3 Na(+)(out) + phosphate(out) = 3 Na(+)(in) + phosphate(in)</text>
        <dbReference type="Rhea" id="RHEA:71255"/>
        <dbReference type="ChEBI" id="CHEBI:29101"/>
        <dbReference type="ChEBI" id="CHEBI:43474"/>
    </reaction>
</comment>
<keyword evidence="7 15" id="KW-1133">Transmembrane helix</keyword>
<dbReference type="GO" id="GO:0044341">
    <property type="term" value="P:sodium-dependent phosphate transport"/>
    <property type="evidence" value="ECO:0007669"/>
    <property type="project" value="Ensembl"/>
</dbReference>
<proteinExistence type="inferred from homology"/>
<evidence type="ECO:0000256" key="6">
    <source>
        <dbReference type="ARBA" id="ARBA00022847"/>
    </source>
</evidence>
<protein>
    <submittedName>
        <fullName evidence="17">Solute carrier family 17 member 1</fullName>
    </submittedName>
</protein>
<keyword evidence="8" id="KW-0915">Sodium</keyword>
<evidence type="ECO:0000256" key="3">
    <source>
        <dbReference type="ARBA" id="ARBA00022448"/>
    </source>
</evidence>
<comment type="similarity">
    <text evidence="2">Belongs to the major facilitator superfamily. Sodium/anion cotransporter family.</text>
</comment>
<dbReference type="Gene3D" id="1.20.1250.20">
    <property type="entry name" value="MFS general substrate transporter like domains"/>
    <property type="match status" value="2"/>
</dbReference>
<feature type="transmembrane region" description="Helical" evidence="15">
    <location>
        <begin position="322"/>
        <end position="344"/>
    </location>
</feature>
<dbReference type="PROSITE" id="PS50850">
    <property type="entry name" value="MFS"/>
    <property type="match status" value="1"/>
</dbReference>
<dbReference type="GO" id="GO:0046415">
    <property type="term" value="P:urate metabolic process"/>
    <property type="evidence" value="ECO:0007669"/>
    <property type="project" value="Ensembl"/>
</dbReference>
<dbReference type="GO" id="GO:0006820">
    <property type="term" value="P:monoatomic anion transport"/>
    <property type="evidence" value="ECO:0007669"/>
    <property type="project" value="TreeGrafter"/>
</dbReference>
<accession>A0A452V4V4</accession>
<name>A0A452V4V4_URSMA</name>
<dbReference type="InterPro" id="IPR011701">
    <property type="entry name" value="MFS"/>
</dbReference>
<organism evidence="17">
    <name type="scientific">Ursus maritimus</name>
    <name type="common">Polar bear</name>
    <name type="synonym">Thalarctos maritimus</name>
    <dbReference type="NCBI Taxonomy" id="29073"/>
    <lineage>
        <taxon>Eukaryota</taxon>
        <taxon>Metazoa</taxon>
        <taxon>Chordata</taxon>
        <taxon>Craniata</taxon>
        <taxon>Vertebrata</taxon>
        <taxon>Euteleostomi</taxon>
        <taxon>Mammalia</taxon>
        <taxon>Eutheria</taxon>
        <taxon>Laurasiatheria</taxon>
        <taxon>Carnivora</taxon>
        <taxon>Caniformia</taxon>
        <taxon>Ursidae</taxon>
        <taxon>Ursus</taxon>
    </lineage>
</organism>
<dbReference type="AlphaFoldDB" id="A0A452V4V4"/>
<feature type="region of interest" description="Disordered" evidence="14">
    <location>
        <begin position="393"/>
        <end position="420"/>
    </location>
</feature>
<dbReference type="Ensembl" id="ENSUMAT00000033724.1">
    <property type="protein sequence ID" value="ENSUMAP00000028516.1"/>
    <property type="gene ID" value="ENSUMAG00000020654.1"/>
</dbReference>
<evidence type="ECO:0000256" key="11">
    <source>
        <dbReference type="ARBA" id="ARBA00023180"/>
    </source>
</evidence>
<keyword evidence="4" id="KW-1003">Cell membrane</keyword>
<evidence type="ECO:0000313" key="17">
    <source>
        <dbReference type="Ensembl" id="ENSUMAP00000028516"/>
    </source>
</evidence>
<dbReference type="GO" id="GO:0006814">
    <property type="term" value="P:sodium ion transport"/>
    <property type="evidence" value="ECO:0007669"/>
    <property type="project" value="UniProtKB-KW"/>
</dbReference>
<feature type="domain" description="Major facilitator superfamily (MFS) profile" evidence="16">
    <location>
        <begin position="1"/>
        <end position="471"/>
    </location>
</feature>
<keyword evidence="6" id="KW-0769">Symport</keyword>
<sequence length="471" mass="52626">MLERNSKAPMIENEAEGSSCTLSGLADQVSCIPEYHSNSQDAEWLHVSPCVFQNPVYNWNPKIQGIIFSSIFYGVLITQIPVGYLSERYSIKKMIGVALFLSSLLSLLMPMAAGGGEAFLLACRVAQGAAQGSVSIAQHVMWVKWAPPLERGRLTSLSLSGILLGSFIVLLVTGFICQSLGWPMVFYIFGACGCALSLLWFVLFYDDPKDHPCISISEKEYILSSLNQQVSSRTQPLPIKAMIKSLPVWAIAFGSFAFHWTNNIMLLYTPTFINSKLHVNIKENGLLSALPYLLAWSFGILSGHLTDFFLSRNLLRLVTIRHLFNTLGLLLPAFFSVCLLYLSFSFPSTAVFLILASSTGTFCMAGVLINGLDISVSFFEIFVDSEVQWGKWQKNKTKKKHNKKQKQNKTKKNPNPNLSKTMRSRAEFPVLSILRRQVSTKAWRDLAGYTELSIDQHGGQYLSNLYYRFGS</sequence>
<dbReference type="GO" id="GO:0016324">
    <property type="term" value="C:apical plasma membrane"/>
    <property type="evidence" value="ECO:0007669"/>
    <property type="project" value="UniProtKB-SubCell"/>
</dbReference>
<evidence type="ECO:0000256" key="10">
    <source>
        <dbReference type="ARBA" id="ARBA00023136"/>
    </source>
</evidence>
<evidence type="ECO:0000256" key="13">
    <source>
        <dbReference type="ARBA" id="ARBA00035839"/>
    </source>
</evidence>
<dbReference type="Pfam" id="PF07690">
    <property type="entry name" value="MFS_1"/>
    <property type="match status" value="1"/>
</dbReference>
<reference evidence="17" key="1">
    <citation type="submission" date="2019-03" db="UniProtKB">
        <authorList>
            <consortium name="Ensembl"/>
        </authorList>
    </citation>
    <scope>IDENTIFICATION</scope>
</reference>
<dbReference type="InterPro" id="IPR036259">
    <property type="entry name" value="MFS_trans_sf"/>
</dbReference>
<keyword evidence="10 15" id="KW-0472">Membrane</keyword>
<feature type="transmembrane region" description="Helical" evidence="15">
    <location>
        <begin position="94"/>
        <end position="113"/>
    </location>
</feature>
<keyword evidence="3" id="KW-0813">Transport</keyword>
<dbReference type="GO" id="GO:0015293">
    <property type="term" value="F:symporter activity"/>
    <property type="evidence" value="ECO:0007669"/>
    <property type="project" value="UniProtKB-KW"/>
</dbReference>